<evidence type="ECO:0000313" key="2">
    <source>
        <dbReference type="Proteomes" id="UP000197138"/>
    </source>
</evidence>
<organism evidence="1 2">
    <name type="scientific">Punica granatum</name>
    <name type="common">Pomegranate</name>
    <dbReference type="NCBI Taxonomy" id="22663"/>
    <lineage>
        <taxon>Eukaryota</taxon>
        <taxon>Viridiplantae</taxon>
        <taxon>Streptophyta</taxon>
        <taxon>Embryophyta</taxon>
        <taxon>Tracheophyta</taxon>
        <taxon>Spermatophyta</taxon>
        <taxon>Magnoliopsida</taxon>
        <taxon>eudicotyledons</taxon>
        <taxon>Gunneridae</taxon>
        <taxon>Pentapetalae</taxon>
        <taxon>rosids</taxon>
        <taxon>malvids</taxon>
        <taxon>Myrtales</taxon>
        <taxon>Lythraceae</taxon>
        <taxon>Punica</taxon>
    </lineage>
</organism>
<sequence length="96" mass="10512">MPNLGPYSEAHPLEVVPIVAQTFYAISSPTMALAQRLDLDRFHFTKLLEQKSHGAGDSNLEGLEVDLVLVDCVLVTLTMVKHPNEDVTCAYGDKVS</sequence>
<dbReference type="AlphaFoldDB" id="A0A218W8E2"/>
<name>A0A218W8E2_PUNGR</name>
<gene>
    <name evidence="1" type="ORF">CDL15_Pgr023555</name>
</gene>
<evidence type="ECO:0000313" key="1">
    <source>
        <dbReference type="EMBL" id="OWM68590.1"/>
    </source>
</evidence>
<proteinExistence type="predicted"/>
<protein>
    <submittedName>
        <fullName evidence="1">Uncharacterized protein</fullName>
    </submittedName>
</protein>
<dbReference type="EMBL" id="MTKT01004950">
    <property type="protein sequence ID" value="OWM68590.1"/>
    <property type="molecule type" value="Genomic_DNA"/>
</dbReference>
<comment type="caution">
    <text evidence="1">The sequence shown here is derived from an EMBL/GenBank/DDBJ whole genome shotgun (WGS) entry which is preliminary data.</text>
</comment>
<reference evidence="2" key="1">
    <citation type="journal article" date="2017" name="Plant J.">
        <title>The pomegranate (Punica granatum L.) genome and the genomics of punicalagin biosynthesis.</title>
        <authorList>
            <person name="Qin G."/>
            <person name="Xu C."/>
            <person name="Ming R."/>
            <person name="Tang H."/>
            <person name="Guyot R."/>
            <person name="Kramer E.M."/>
            <person name="Hu Y."/>
            <person name="Yi X."/>
            <person name="Qi Y."/>
            <person name="Xu X."/>
            <person name="Gao Z."/>
            <person name="Pan H."/>
            <person name="Jian J."/>
            <person name="Tian Y."/>
            <person name="Yue Z."/>
            <person name="Xu Y."/>
        </authorList>
    </citation>
    <scope>NUCLEOTIDE SEQUENCE [LARGE SCALE GENOMIC DNA]</scope>
    <source>
        <strain evidence="2">cv. Dabenzi</strain>
    </source>
</reference>
<accession>A0A218W8E2</accession>
<dbReference type="Proteomes" id="UP000197138">
    <property type="component" value="Unassembled WGS sequence"/>
</dbReference>